<evidence type="ECO:0000256" key="7">
    <source>
        <dbReference type="ARBA" id="ARBA00023145"/>
    </source>
</evidence>
<keyword evidence="9" id="KW-0539">Nucleus</keyword>
<name>M1K2T9_ENCCN</name>
<evidence type="ECO:0000256" key="9">
    <source>
        <dbReference type="RuleBase" id="RU004203"/>
    </source>
</evidence>
<reference evidence="10" key="1">
    <citation type="journal article" date="2013" name="Eukaryot. Cell">
        <title>Extremely Reduced Levels of Heterozygosity in the Vertebrate Pathogen Encephalitozoon cuniculi.</title>
        <authorList>
            <person name="Selman M."/>
            <person name="Sak B."/>
            <person name="Kvac M."/>
            <person name="Farinelli L."/>
            <person name="Weiss L.M."/>
            <person name="Corradi N."/>
        </authorList>
    </citation>
    <scope>NUCLEOTIDE SEQUENCE</scope>
</reference>
<evidence type="ECO:0000256" key="8">
    <source>
        <dbReference type="PIRSR" id="PIRSR600243-1"/>
    </source>
</evidence>
<gene>
    <name evidence="10" type="ORF">ECU08_1870</name>
</gene>
<dbReference type="InterPro" id="IPR001353">
    <property type="entry name" value="Proteasome_sua/b"/>
</dbReference>
<dbReference type="GO" id="GO:0005737">
    <property type="term" value="C:cytoplasm"/>
    <property type="evidence" value="ECO:0007669"/>
    <property type="project" value="UniProtKB-SubCell"/>
</dbReference>
<evidence type="ECO:0000256" key="2">
    <source>
        <dbReference type="ARBA" id="ARBA00022490"/>
    </source>
</evidence>
<evidence type="ECO:0000256" key="5">
    <source>
        <dbReference type="ARBA" id="ARBA00022801"/>
    </source>
</evidence>
<dbReference type="VEuPathDB" id="MicrosporidiaDB:ECU08_1870"/>
<proteinExistence type="inferred from homology"/>
<dbReference type="VEuPathDB" id="MicrosporidiaDB:AEWQ_081880"/>
<dbReference type="GO" id="GO:0004298">
    <property type="term" value="F:threonine-type endopeptidase activity"/>
    <property type="evidence" value="ECO:0007669"/>
    <property type="project" value="UniProtKB-KW"/>
</dbReference>
<comment type="similarity">
    <text evidence="9">Belongs to the peptidase T1B family.</text>
</comment>
<evidence type="ECO:0000256" key="6">
    <source>
        <dbReference type="ARBA" id="ARBA00022942"/>
    </source>
</evidence>
<keyword evidence="5" id="KW-0378">Hydrolase</keyword>
<evidence type="ECO:0000256" key="1">
    <source>
        <dbReference type="ARBA" id="ARBA00001198"/>
    </source>
</evidence>
<evidence type="ECO:0000313" key="10">
    <source>
        <dbReference type="EMBL" id="AGE95123.1"/>
    </source>
</evidence>
<comment type="function">
    <text evidence="9">Component of the proteasome, a multicatalytic proteinase complex which is characterized by its ability to cleave peptides with Arg, Phe, Tyr, Leu, and Glu adjacent to the leaving group at neutral or slightly basic pH. The proteasome has an ATP-dependent proteolytic activity.</text>
</comment>
<dbReference type="GO" id="GO:0051603">
    <property type="term" value="P:proteolysis involved in protein catabolic process"/>
    <property type="evidence" value="ECO:0007669"/>
    <property type="project" value="InterPro"/>
</dbReference>
<keyword evidence="3" id="KW-0645">Protease</keyword>
<organism evidence="10">
    <name type="scientific">Encephalitozoon cuniculi</name>
    <name type="common">Microsporidian parasite</name>
    <dbReference type="NCBI Taxonomy" id="6035"/>
    <lineage>
        <taxon>Eukaryota</taxon>
        <taxon>Fungi</taxon>
        <taxon>Fungi incertae sedis</taxon>
        <taxon>Microsporidia</taxon>
        <taxon>Unikaryonidae</taxon>
        <taxon>Encephalitozoon</taxon>
    </lineage>
</organism>
<keyword evidence="4" id="KW-0888">Threonine protease</keyword>
<keyword evidence="7" id="KW-0865">Zymogen</keyword>
<dbReference type="SUPFAM" id="SSF56235">
    <property type="entry name" value="N-terminal nucleophile aminohydrolases (Ntn hydrolases)"/>
    <property type="match status" value="1"/>
</dbReference>
<dbReference type="OMA" id="IQIEMAH"/>
<comment type="catalytic activity">
    <reaction evidence="1">
        <text>Cleavage of peptide bonds with very broad specificity.</text>
        <dbReference type="EC" id="3.4.25.1"/>
    </reaction>
</comment>
<dbReference type="CDD" id="cd03761">
    <property type="entry name" value="proteasome_beta_type_5"/>
    <property type="match status" value="1"/>
</dbReference>
<sequence length="229" mass="25295">MEETLRRDIRKIDATCVDQETIRSLIKPYHGTTTLAFIFKEGMVIAVDSRATSGSYIASQTVNKVININKNLLGTMAGGAADCLFWENLMGLYAKNYELTNGRRITVAAASMYLSNCVYRYKGYGLSMGTMICGYDSSGPSIYYVDDDGKRVSGSLFSVGSGSTIAYGILSSSYRFDMDKDEALNLGRDAIFHAAHRDAFSGGLINLYYMNEDGWTKVGSYDVNEFDKE</sequence>
<evidence type="ECO:0000256" key="3">
    <source>
        <dbReference type="ARBA" id="ARBA00022670"/>
    </source>
</evidence>
<dbReference type="GO" id="GO:0005634">
    <property type="term" value="C:nucleus"/>
    <property type="evidence" value="ECO:0007669"/>
    <property type="project" value="UniProtKB-SubCell"/>
</dbReference>
<dbReference type="PANTHER" id="PTHR32194">
    <property type="entry name" value="METALLOPROTEASE TLDD"/>
    <property type="match status" value="1"/>
</dbReference>
<comment type="subcellular location">
    <subcellularLocation>
        <location evidence="9">Cytoplasm</location>
    </subcellularLocation>
    <subcellularLocation>
        <location evidence="9">Nucleus</location>
    </subcellularLocation>
</comment>
<dbReference type="InterPro" id="IPR016050">
    <property type="entry name" value="Proteasome_bsu_CS"/>
</dbReference>
<dbReference type="PANTHER" id="PTHR32194:SF3">
    <property type="entry name" value="PROTEASOME SUBUNIT BETA"/>
    <property type="match status" value="1"/>
</dbReference>
<feature type="active site" description="Nucleophile" evidence="8">
    <location>
        <position position="32"/>
    </location>
</feature>
<keyword evidence="6 9" id="KW-0647">Proteasome</keyword>
<dbReference type="Pfam" id="PF00227">
    <property type="entry name" value="Proteasome"/>
    <property type="match status" value="1"/>
</dbReference>
<dbReference type="InterPro" id="IPR000243">
    <property type="entry name" value="Pept_T1A_subB"/>
</dbReference>
<protein>
    <recommendedName>
        <fullName evidence="9">Proteasome subunit beta</fullName>
    </recommendedName>
</protein>
<dbReference type="EMBL" id="KC513605">
    <property type="protein sequence ID" value="AGE95123.1"/>
    <property type="molecule type" value="Genomic_DNA"/>
</dbReference>
<dbReference type="AlphaFoldDB" id="M1K2T9"/>
<dbReference type="InterPro" id="IPR029055">
    <property type="entry name" value="Ntn_hydrolases_N"/>
</dbReference>
<accession>M1K2T9</accession>
<dbReference type="GO" id="GO:0019774">
    <property type="term" value="C:proteasome core complex, beta-subunit complex"/>
    <property type="evidence" value="ECO:0007669"/>
    <property type="project" value="UniProtKB-ARBA"/>
</dbReference>
<dbReference type="InterPro" id="IPR023333">
    <property type="entry name" value="Proteasome_suB-type"/>
</dbReference>
<dbReference type="VEuPathDB" id="MicrosporidiaDB:AEWD_081840"/>
<dbReference type="PROSITE" id="PS51476">
    <property type="entry name" value="PROTEASOME_BETA_2"/>
    <property type="match status" value="1"/>
</dbReference>
<keyword evidence="2 9" id="KW-0963">Cytoplasm</keyword>
<dbReference type="PRINTS" id="PR00141">
    <property type="entry name" value="PROTEASOME"/>
</dbReference>
<dbReference type="Gene3D" id="3.60.20.10">
    <property type="entry name" value="Glutamine Phosphoribosylpyrophosphate, subunit 1, domain 1"/>
    <property type="match status" value="1"/>
</dbReference>
<evidence type="ECO:0000256" key="4">
    <source>
        <dbReference type="ARBA" id="ARBA00022698"/>
    </source>
</evidence>
<dbReference type="PROSITE" id="PS00854">
    <property type="entry name" value="PROTEASOME_BETA_1"/>
    <property type="match status" value="1"/>
</dbReference>
<dbReference type="VEuPathDB" id="MicrosporidiaDB:M970_081870"/>
<comment type="subunit">
    <text evidence="9">Component of the proteasome complex.</text>
</comment>
<dbReference type="VEuPathDB" id="MicrosporidiaDB:AEWR_081870"/>